<dbReference type="CDD" id="cd05304">
    <property type="entry name" value="Rubrum_tdh"/>
    <property type="match status" value="1"/>
</dbReference>
<dbReference type="InterPro" id="IPR034300">
    <property type="entry name" value="PNTB-like"/>
</dbReference>
<feature type="transmembrane region" description="Helical" evidence="24">
    <location>
        <begin position="606"/>
        <end position="623"/>
    </location>
</feature>
<dbReference type="OrthoDB" id="37244at2759"/>
<dbReference type="EMBL" id="REGN01002165">
    <property type="protein sequence ID" value="RNA29750.1"/>
    <property type="molecule type" value="Genomic_DNA"/>
</dbReference>
<feature type="domain" description="Alanine dehydrogenase/pyridine nucleotide transhydrogenase N-terminal" evidence="26">
    <location>
        <begin position="58"/>
        <end position="192"/>
    </location>
</feature>
<dbReference type="InterPro" id="IPR007698">
    <property type="entry name" value="AlaDH/PNT_NAD(H)-bd"/>
</dbReference>
<dbReference type="Gene3D" id="3.40.50.720">
    <property type="entry name" value="NAD(P)-binding Rossmann-like Domain"/>
    <property type="match status" value="2"/>
</dbReference>
<evidence type="ECO:0000256" key="10">
    <source>
        <dbReference type="ARBA" id="ARBA00022792"/>
    </source>
</evidence>
<feature type="transmembrane region" description="Helical" evidence="24">
    <location>
        <begin position="656"/>
        <end position="674"/>
    </location>
</feature>
<dbReference type="InterPro" id="IPR024605">
    <property type="entry name" value="NADP_transhyd_a_C"/>
</dbReference>
<evidence type="ECO:0000256" key="19">
    <source>
        <dbReference type="ARBA" id="ARBA00048202"/>
    </source>
</evidence>
<evidence type="ECO:0000256" key="9">
    <source>
        <dbReference type="ARBA" id="ARBA00022741"/>
    </source>
</evidence>
<dbReference type="GO" id="GO:0005743">
    <property type="term" value="C:mitochondrial inner membrane"/>
    <property type="evidence" value="ECO:0007669"/>
    <property type="project" value="UniProtKB-SubCell"/>
</dbReference>
<keyword evidence="6" id="KW-1003">Cell membrane</keyword>
<dbReference type="SUPFAM" id="SSF52467">
    <property type="entry name" value="DHS-like NAD/FAD-binding domain"/>
    <property type="match status" value="1"/>
</dbReference>
<evidence type="ECO:0000256" key="5">
    <source>
        <dbReference type="ARBA" id="ARBA00012943"/>
    </source>
</evidence>
<keyword evidence="28" id="KW-1185">Reference proteome</keyword>
<evidence type="ECO:0000256" key="11">
    <source>
        <dbReference type="ARBA" id="ARBA00022857"/>
    </source>
</evidence>
<dbReference type="SUPFAM" id="SSF52283">
    <property type="entry name" value="Formate/glycerate dehydrogenase catalytic domain-like"/>
    <property type="match status" value="1"/>
</dbReference>
<evidence type="ECO:0000256" key="16">
    <source>
        <dbReference type="ARBA" id="ARBA00023027"/>
    </source>
</evidence>
<dbReference type="Pfam" id="PF01262">
    <property type="entry name" value="AlaDh_PNT_C"/>
    <property type="match status" value="1"/>
</dbReference>
<feature type="transmembrane region" description="Helical" evidence="24">
    <location>
        <begin position="786"/>
        <end position="810"/>
    </location>
</feature>
<feature type="transmembrane region" description="Helical" evidence="24">
    <location>
        <begin position="512"/>
        <end position="534"/>
    </location>
</feature>
<dbReference type="PANTHER" id="PTHR10160:SF19">
    <property type="entry name" value="PROTON-TRANSLOCATING NAD(P)(+) TRANSHYDROGENASE"/>
    <property type="match status" value="1"/>
</dbReference>
<feature type="transmembrane region" description="Helical" evidence="24">
    <location>
        <begin position="841"/>
        <end position="861"/>
    </location>
</feature>
<evidence type="ECO:0000256" key="3">
    <source>
        <dbReference type="ARBA" id="ARBA00005624"/>
    </source>
</evidence>
<feature type="transmembrane region" description="Helical" evidence="24">
    <location>
        <begin position="686"/>
        <end position="706"/>
    </location>
</feature>
<evidence type="ECO:0000256" key="18">
    <source>
        <dbReference type="ARBA" id="ARBA00023136"/>
    </source>
</evidence>
<dbReference type="GO" id="GO:0006740">
    <property type="term" value="P:NADPH regeneration"/>
    <property type="evidence" value="ECO:0007669"/>
    <property type="project" value="TreeGrafter"/>
</dbReference>
<organism evidence="27 28">
    <name type="scientific">Brachionus plicatilis</name>
    <name type="common">Marine rotifer</name>
    <name type="synonym">Brachionus muelleri</name>
    <dbReference type="NCBI Taxonomy" id="10195"/>
    <lineage>
        <taxon>Eukaryota</taxon>
        <taxon>Metazoa</taxon>
        <taxon>Spiralia</taxon>
        <taxon>Gnathifera</taxon>
        <taxon>Rotifera</taxon>
        <taxon>Eurotatoria</taxon>
        <taxon>Monogononta</taxon>
        <taxon>Pseudotrocha</taxon>
        <taxon>Ploima</taxon>
        <taxon>Brachionidae</taxon>
        <taxon>Brachionus</taxon>
    </lineage>
</organism>
<evidence type="ECO:0000256" key="14">
    <source>
        <dbReference type="ARBA" id="ARBA00022989"/>
    </source>
</evidence>
<keyword evidence="10" id="KW-0999">Mitochondrion inner membrane</keyword>
<keyword evidence="13" id="KW-1278">Translocase</keyword>
<feature type="transmembrane region" description="Helical" evidence="24">
    <location>
        <begin position="580"/>
        <end position="600"/>
    </location>
</feature>
<dbReference type="Pfam" id="PF02233">
    <property type="entry name" value="PNTB"/>
    <property type="match status" value="1"/>
</dbReference>
<evidence type="ECO:0000313" key="27">
    <source>
        <dbReference type="EMBL" id="RNA29750.1"/>
    </source>
</evidence>
<evidence type="ECO:0000256" key="4">
    <source>
        <dbReference type="ARBA" id="ARBA00011738"/>
    </source>
</evidence>
<feature type="transmembrane region" description="Helical" evidence="24">
    <location>
        <begin position="540"/>
        <end position="560"/>
    </location>
</feature>
<evidence type="ECO:0000313" key="28">
    <source>
        <dbReference type="Proteomes" id="UP000276133"/>
    </source>
</evidence>
<reference evidence="27 28" key="1">
    <citation type="journal article" date="2018" name="Sci. Rep.">
        <title>Genomic signatures of local adaptation to the degree of environmental predictability in rotifers.</title>
        <authorList>
            <person name="Franch-Gras L."/>
            <person name="Hahn C."/>
            <person name="Garcia-Roger E.M."/>
            <person name="Carmona M.J."/>
            <person name="Serra M."/>
            <person name="Gomez A."/>
        </authorList>
    </citation>
    <scope>NUCLEOTIDE SEQUENCE [LARGE SCALE GENOMIC DNA]</scope>
    <source>
        <strain evidence="27">HYR1</strain>
    </source>
</reference>
<comment type="similarity">
    <text evidence="3">In the N-terminal section; belongs to the AlaDH/PNT family.</text>
</comment>
<evidence type="ECO:0000256" key="15">
    <source>
        <dbReference type="ARBA" id="ARBA00022990"/>
    </source>
</evidence>
<dbReference type="NCBIfam" id="TIGR00561">
    <property type="entry name" value="pntA"/>
    <property type="match status" value="1"/>
</dbReference>
<dbReference type="InterPro" id="IPR007886">
    <property type="entry name" value="AlaDH/PNT_N"/>
</dbReference>
<evidence type="ECO:0000256" key="8">
    <source>
        <dbReference type="ARBA" id="ARBA00022692"/>
    </source>
</evidence>
<dbReference type="GO" id="GO:0008750">
    <property type="term" value="F:proton-translocating NAD(P)+ transhydrogenase activity"/>
    <property type="evidence" value="ECO:0007669"/>
    <property type="project" value="UniProtKB-EC"/>
</dbReference>
<dbReference type="AlphaFoldDB" id="A0A3M7S295"/>
<protein>
    <recommendedName>
        <fullName evidence="22">NAD(P) transhydrogenase, mitochondrial</fullName>
        <ecNumber evidence="5">7.1.1.1</ecNumber>
    </recommendedName>
    <alternativeName>
        <fullName evidence="23">Nicotinamide nucleotide transhydrogenase</fullName>
    </alternativeName>
</protein>
<evidence type="ECO:0000256" key="13">
    <source>
        <dbReference type="ARBA" id="ARBA00022967"/>
    </source>
</evidence>
<dbReference type="SMART" id="SM01003">
    <property type="entry name" value="AlaDh_PNT_N"/>
    <property type="match status" value="1"/>
</dbReference>
<evidence type="ECO:0000256" key="7">
    <source>
        <dbReference type="ARBA" id="ARBA00022519"/>
    </source>
</evidence>
<keyword evidence="7" id="KW-0997">Cell inner membrane</keyword>
<sequence length="1070" mass="114233">MSYGFKRASRVLVNNGGHLYEKNYSLVLRINPKTASFKRFNSTKAEPEGISYKNLTIGVPKETFLNERRVAITPAVTETLVKKGFKVIVEENAGVLAKFPNSHYEASGATVSQSKNIYSSSDILLKVRPPTIEEIANLKNDSNLISFFYPAQNKHLIEELQKKNMTLFAMDCVPRISRAQVFDALSSMANIAGYKAVLEAANNFGRFLTGQITAAGKVPPCKVMVIGGGVAGLSAIGTARNMGAIVRAFDTRSAVKEQVQSMGAEFLEINLKEEGEGQGGYAKEMSKEFIEAEMALFAKQCKEIDILITTALIPGKPAPKLISKEMIESMKPGSVVVDLAAEAGGNIVTTRPGELYVYKDVVHIGYTDLPSRLPTQSSTLYANNISKFLLSIGKQDHFHIDLNDEVVRGSIIINRGELMWPPPKVEQVVQADTPKQIKKEEVKKLLTDADYFRKYLKDSLVYTTGLSGLIGMSLISPNPAFANMITTLSLSGIVGYHTVWSVTPALHSPLMSVTNAISGITAAGGLLLMGGGYFPSTIAQWLAMSAAFISSINITGGFIITQRMLDMFKRPTDPKEFNYLYGIPALSSLATYGYGITHGFDDSTNLAYLAASLCCVGALGGLSSQPSARLGNALGMIGVSTGLAATLGQLNINSELAAQMGVTLGLGGIIGAIIAKKIPITDLPQLVAAFHSFVGAAAVLTCVSHFMSEASHLASDPAASVIKTSLFLGTFIGAITWTGSLVAYGKLQGVLNSNPLLLPGRHVLNAALLASNVGALGWYLNTDDTTMGLALLGATTLLSSTMGVTLTSAIGGADMPVVITVLNSYSGWALCAEGFMLNNNLMTIVGALIGSSGAILSYIMCKAMNRSLPNVILGGYGTDSTGTGKAMEITGTHTEIKADQAVEYMKEAQNIIITPGYGLCVAKAQYPIAEMVELLKKKGKNVKFAIHPVAGRMPGQLNVLLAEAGVPYDIVHEMEEVNHEFKETDLTLVIGANDTVNSAAEEDPNSIIAGMPVLKVWNSKQVIVMKRSLGVGYAAVDNPIFFKPNTAMLLGDAKKTCDALLTKLKQEYEI</sequence>
<keyword evidence="9" id="KW-0547">Nucleotide-binding</keyword>
<feature type="transmembrane region" description="Helical" evidence="24">
    <location>
        <begin position="481"/>
        <end position="500"/>
    </location>
</feature>
<dbReference type="PANTHER" id="PTHR10160">
    <property type="entry name" value="NAD(P) TRANSHYDROGENASE"/>
    <property type="match status" value="1"/>
</dbReference>
<dbReference type="InterPro" id="IPR029035">
    <property type="entry name" value="DHS-like_NAD/FAD-binding_dom"/>
</dbReference>
<gene>
    <name evidence="27" type="ORF">BpHYR1_047163</name>
</gene>
<comment type="catalytic activity">
    <reaction evidence="19">
        <text>NAD(+) + NADPH + H(+)(in) = NADH + NADP(+) + H(+)(out)</text>
        <dbReference type="Rhea" id="RHEA:47992"/>
        <dbReference type="ChEBI" id="CHEBI:15378"/>
        <dbReference type="ChEBI" id="CHEBI:57540"/>
        <dbReference type="ChEBI" id="CHEBI:57783"/>
        <dbReference type="ChEBI" id="CHEBI:57945"/>
        <dbReference type="ChEBI" id="CHEBI:58349"/>
        <dbReference type="EC" id="7.1.1.1"/>
    </reaction>
</comment>
<dbReference type="STRING" id="10195.A0A3M7S295"/>
<comment type="function">
    <text evidence="20">The transhydrogenation between NADH and NADP is coupled to respiration and ATP hydrolysis and functions as a proton pump across the membrane. May play a role in reactive oxygen species (ROS) detoxification in the adrenal gland.</text>
</comment>
<evidence type="ECO:0000256" key="12">
    <source>
        <dbReference type="ARBA" id="ARBA00022946"/>
    </source>
</evidence>
<feature type="transmembrane region" description="Helical" evidence="24">
    <location>
        <begin position="726"/>
        <end position="744"/>
    </location>
</feature>
<name>A0A3M7S295_BRAPC</name>
<dbReference type="FunFam" id="3.40.50.1220:FF:000002">
    <property type="entry name" value="NAD(P) transhydrogenase subunit beta"/>
    <property type="match status" value="1"/>
</dbReference>
<dbReference type="InterPro" id="IPR026255">
    <property type="entry name" value="NADP_transhyd_a"/>
</dbReference>
<dbReference type="SUPFAM" id="SSF51735">
    <property type="entry name" value="NAD(P)-binding Rossmann-fold domains"/>
    <property type="match status" value="1"/>
</dbReference>
<dbReference type="GO" id="GO:0016491">
    <property type="term" value="F:oxidoreductase activity"/>
    <property type="evidence" value="ECO:0007669"/>
    <property type="project" value="UniProtKB-KW"/>
</dbReference>
<keyword evidence="14 24" id="KW-1133">Transmembrane helix</keyword>
<keyword evidence="12" id="KW-0809">Transit peptide</keyword>
<dbReference type="FunFam" id="3.40.50.720:FF:000028">
    <property type="entry name" value="NAD(P) transhydrogenase subunit alpha"/>
    <property type="match status" value="1"/>
</dbReference>
<dbReference type="NCBIfam" id="NF006942">
    <property type="entry name" value="PRK09424.1"/>
    <property type="match status" value="1"/>
</dbReference>
<dbReference type="EC" id="7.1.1.1" evidence="5"/>
<dbReference type="SMART" id="SM01002">
    <property type="entry name" value="AlaDh_PNT_C"/>
    <property type="match status" value="1"/>
</dbReference>
<evidence type="ECO:0000256" key="24">
    <source>
        <dbReference type="SAM" id="Phobius"/>
    </source>
</evidence>
<keyword evidence="8 24" id="KW-0812">Transmembrane</keyword>
<proteinExistence type="inferred from homology"/>
<evidence type="ECO:0000256" key="6">
    <source>
        <dbReference type="ARBA" id="ARBA00022475"/>
    </source>
</evidence>
<keyword evidence="15" id="KW-0007">Acetylation</keyword>
<keyword evidence="17" id="KW-0496">Mitochondrion</keyword>
<dbReference type="Proteomes" id="UP000276133">
    <property type="component" value="Unassembled WGS sequence"/>
</dbReference>
<keyword evidence="16" id="KW-0520">NAD</keyword>
<evidence type="ECO:0000256" key="22">
    <source>
        <dbReference type="ARBA" id="ARBA00074145"/>
    </source>
</evidence>
<feature type="transmembrane region" description="Helical" evidence="24">
    <location>
        <begin position="630"/>
        <end position="650"/>
    </location>
</feature>
<evidence type="ECO:0000256" key="17">
    <source>
        <dbReference type="ARBA" id="ARBA00023128"/>
    </source>
</evidence>
<dbReference type="GO" id="GO:0050661">
    <property type="term" value="F:NADP binding"/>
    <property type="evidence" value="ECO:0007669"/>
    <property type="project" value="TreeGrafter"/>
</dbReference>
<evidence type="ECO:0000256" key="1">
    <source>
        <dbReference type="ARBA" id="ARBA00004292"/>
    </source>
</evidence>
<dbReference type="Pfam" id="PF12769">
    <property type="entry name" value="PNTB_4TM"/>
    <property type="match status" value="1"/>
</dbReference>
<accession>A0A3M7S295</accession>
<evidence type="ECO:0000256" key="2">
    <source>
        <dbReference type="ARBA" id="ARBA00004429"/>
    </source>
</evidence>
<dbReference type="GO" id="GO:0005886">
    <property type="term" value="C:plasma membrane"/>
    <property type="evidence" value="ECO:0007669"/>
    <property type="project" value="UniProtKB-SubCell"/>
</dbReference>
<evidence type="ECO:0000256" key="23">
    <source>
        <dbReference type="ARBA" id="ARBA00079255"/>
    </source>
</evidence>
<keyword evidence="11" id="KW-0521">NADP</keyword>
<keyword evidence="27" id="KW-0560">Oxidoreductase</keyword>
<evidence type="ECO:0000256" key="20">
    <source>
        <dbReference type="ARBA" id="ARBA00054910"/>
    </source>
</evidence>
<evidence type="ECO:0000256" key="21">
    <source>
        <dbReference type="ARBA" id="ARBA00061558"/>
    </source>
</evidence>
<keyword evidence="18 24" id="KW-0472">Membrane</keyword>
<dbReference type="InterPro" id="IPR036291">
    <property type="entry name" value="NAD(P)-bd_dom_sf"/>
</dbReference>
<evidence type="ECO:0000259" key="26">
    <source>
        <dbReference type="SMART" id="SM01003"/>
    </source>
</evidence>
<comment type="subcellular location">
    <subcellularLocation>
        <location evidence="2">Cell inner membrane</location>
        <topology evidence="2">Multi-pass membrane protein</topology>
    </subcellularLocation>
    <subcellularLocation>
        <location evidence="1">Mitochondrion inner membrane</location>
        <topology evidence="1">Multi-pass membrane protein</topology>
        <orientation evidence="1">Matrix side</orientation>
    </subcellularLocation>
</comment>
<dbReference type="Gene3D" id="3.40.50.1220">
    <property type="entry name" value="TPP-binding domain"/>
    <property type="match status" value="1"/>
</dbReference>
<comment type="subunit">
    <text evidence="4">Homodimer.</text>
</comment>
<dbReference type="Pfam" id="PF05222">
    <property type="entry name" value="AlaDh_PNT_N"/>
    <property type="match status" value="1"/>
</dbReference>
<comment type="caution">
    <text evidence="27">The sequence shown here is derived from an EMBL/GenBank/DDBJ whole genome shotgun (WGS) entry which is preliminary data.</text>
</comment>
<comment type="similarity">
    <text evidence="21">In the C-terminal section; belongs to the PNT beta subunit family.</text>
</comment>
<evidence type="ECO:0000259" key="25">
    <source>
        <dbReference type="SMART" id="SM01002"/>
    </source>
</evidence>
<feature type="domain" description="Alanine dehydrogenase/pyridine nucleotide transhydrogenase NAD(H)-binding" evidence="25">
    <location>
        <begin position="201"/>
        <end position="365"/>
    </location>
</feature>